<accession>A0A5N5SNH5</accession>
<protein>
    <submittedName>
        <fullName evidence="2">Programmed cell death protein 2-like</fullName>
    </submittedName>
</protein>
<dbReference type="OrthoDB" id="366284at2759"/>
<dbReference type="AlphaFoldDB" id="A0A5N5SNH5"/>
<evidence type="ECO:0000313" key="3">
    <source>
        <dbReference type="Proteomes" id="UP000326759"/>
    </source>
</evidence>
<organism evidence="2 3">
    <name type="scientific">Armadillidium nasatum</name>
    <dbReference type="NCBI Taxonomy" id="96803"/>
    <lineage>
        <taxon>Eukaryota</taxon>
        <taxon>Metazoa</taxon>
        <taxon>Ecdysozoa</taxon>
        <taxon>Arthropoda</taxon>
        <taxon>Crustacea</taxon>
        <taxon>Multicrustacea</taxon>
        <taxon>Malacostraca</taxon>
        <taxon>Eumalacostraca</taxon>
        <taxon>Peracarida</taxon>
        <taxon>Isopoda</taxon>
        <taxon>Oniscidea</taxon>
        <taxon>Crinocheta</taxon>
        <taxon>Armadillidiidae</taxon>
        <taxon>Armadillidium</taxon>
    </lineage>
</organism>
<comment type="caution">
    <text evidence="2">The sequence shown here is derived from an EMBL/GenBank/DDBJ whole genome shotgun (WGS) entry which is preliminary data.</text>
</comment>
<gene>
    <name evidence="2" type="primary">PDCD2L</name>
    <name evidence="2" type="ORF">Anas_10265</name>
</gene>
<dbReference type="InterPro" id="IPR052815">
    <property type="entry name" value="PDCD2-like_regulator"/>
</dbReference>
<dbReference type="EMBL" id="SEYY01022862">
    <property type="protein sequence ID" value="KAB7495250.1"/>
    <property type="molecule type" value="Genomic_DNA"/>
</dbReference>
<reference evidence="2 3" key="1">
    <citation type="journal article" date="2019" name="PLoS Biol.">
        <title>Sex chromosomes control vertical transmission of feminizing Wolbachia symbionts in an isopod.</title>
        <authorList>
            <person name="Becking T."/>
            <person name="Chebbi M.A."/>
            <person name="Giraud I."/>
            <person name="Moumen B."/>
            <person name="Laverre T."/>
            <person name="Caubet Y."/>
            <person name="Peccoud J."/>
            <person name="Gilbert C."/>
            <person name="Cordaux R."/>
        </authorList>
    </citation>
    <scope>NUCLEOTIDE SEQUENCE [LARGE SCALE GENOMIC DNA]</scope>
    <source>
        <strain evidence="2">ANa2</strain>
        <tissue evidence="2">Whole body excluding digestive tract and cuticle</tissue>
    </source>
</reference>
<dbReference type="Proteomes" id="UP000326759">
    <property type="component" value="Unassembled WGS sequence"/>
</dbReference>
<dbReference type="InterPro" id="IPR007320">
    <property type="entry name" value="PDCD2_C"/>
</dbReference>
<sequence length="379" mass="41944">MASKNLPVYLGFLDEQVNTKNQHHLSFAASKVGGVPKIVTIIEHCMCLLVLILHVGIDLKVLDGKQLSSPQLSEVSSAETWMEGEDDWGSSDVDDGNGNVCPSSQLVLEYMSRKAKVLADVENNCNFAENLNVKNINTSCHALSEVSKCMENKLNLNEGIGGDGMEATAVIEGSEGDMIAVETPEQSVTDIPALFKEVPLFDFHLETAFISYFVSTGVEPPEDINFSDHERELFLQYTNSTGHDIKEEDCFGNLETQGGDSVYEKNSAHHGDNLLHKFKKRISRSPQQIIRYCREESATPLWIKAPSSPLASKLCDYCGGRLIFEAQIMPQLVSCLRVKEFNGIVLEFGTVVIFTCMSSCWAEGDIVRQEVCFVQSEEV</sequence>
<proteinExistence type="predicted"/>
<evidence type="ECO:0000259" key="1">
    <source>
        <dbReference type="Pfam" id="PF04194"/>
    </source>
</evidence>
<dbReference type="GO" id="GO:0005737">
    <property type="term" value="C:cytoplasm"/>
    <property type="evidence" value="ECO:0007669"/>
    <property type="project" value="InterPro"/>
</dbReference>
<name>A0A5N5SNH5_9CRUS</name>
<feature type="domain" description="Programmed cell death protein 2 C-terminal" evidence="1">
    <location>
        <begin position="272"/>
        <end position="375"/>
    </location>
</feature>
<dbReference type="PANTHER" id="PTHR46421">
    <property type="entry name" value="PROGRAMMED CELL DEATH PROTEIN 2-LIKE"/>
    <property type="match status" value="1"/>
</dbReference>
<keyword evidence="3" id="KW-1185">Reference proteome</keyword>
<dbReference type="PANTHER" id="PTHR46421:SF1">
    <property type="entry name" value="PROGRAMMED CELL DEATH PROTEIN 2-LIKE"/>
    <property type="match status" value="1"/>
</dbReference>
<dbReference type="Pfam" id="PF04194">
    <property type="entry name" value="PDCD2_C"/>
    <property type="match status" value="1"/>
</dbReference>
<evidence type="ECO:0000313" key="2">
    <source>
        <dbReference type="EMBL" id="KAB7495250.1"/>
    </source>
</evidence>
<dbReference type="GO" id="GO:0006915">
    <property type="term" value="P:apoptotic process"/>
    <property type="evidence" value="ECO:0007669"/>
    <property type="project" value="TreeGrafter"/>
</dbReference>